<feature type="domain" description="HTH araC/xylS-type" evidence="4">
    <location>
        <begin position="177"/>
        <end position="275"/>
    </location>
</feature>
<evidence type="ECO:0000313" key="6">
    <source>
        <dbReference type="Proteomes" id="UP000306509"/>
    </source>
</evidence>
<evidence type="ECO:0000256" key="2">
    <source>
        <dbReference type="ARBA" id="ARBA00023125"/>
    </source>
</evidence>
<keyword evidence="2" id="KW-0238">DNA-binding</keyword>
<dbReference type="InterPro" id="IPR009057">
    <property type="entry name" value="Homeodomain-like_sf"/>
</dbReference>
<evidence type="ECO:0000256" key="3">
    <source>
        <dbReference type="ARBA" id="ARBA00023163"/>
    </source>
</evidence>
<dbReference type="InterPro" id="IPR018060">
    <property type="entry name" value="HTH_AraC"/>
</dbReference>
<evidence type="ECO:0000313" key="5">
    <source>
        <dbReference type="EMBL" id="TLC98531.1"/>
    </source>
</evidence>
<dbReference type="RefSeq" id="WP_052430942.1">
    <property type="nucleotide sequence ID" value="NZ_CABMJZ010000068.1"/>
</dbReference>
<keyword evidence="1" id="KW-0805">Transcription regulation</keyword>
<dbReference type="Gene3D" id="1.10.10.60">
    <property type="entry name" value="Homeodomain-like"/>
    <property type="match status" value="2"/>
</dbReference>
<dbReference type="InterPro" id="IPR003313">
    <property type="entry name" value="AraC-bd"/>
</dbReference>
<dbReference type="Proteomes" id="UP000306509">
    <property type="component" value="Unassembled WGS sequence"/>
</dbReference>
<evidence type="ECO:0000256" key="1">
    <source>
        <dbReference type="ARBA" id="ARBA00023015"/>
    </source>
</evidence>
<dbReference type="GO" id="GO:0003700">
    <property type="term" value="F:DNA-binding transcription factor activity"/>
    <property type="evidence" value="ECO:0007669"/>
    <property type="project" value="InterPro"/>
</dbReference>
<dbReference type="PROSITE" id="PS01124">
    <property type="entry name" value="HTH_ARAC_FAMILY_2"/>
    <property type="match status" value="1"/>
</dbReference>
<keyword evidence="6" id="KW-1185">Reference proteome</keyword>
<organism evidence="5 6">
    <name type="scientific">Robinsoniella peoriensis</name>
    <dbReference type="NCBI Taxonomy" id="180332"/>
    <lineage>
        <taxon>Bacteria</taxon>
        <taxon>Bacillati</taxon>
        <taxon>Bacillota</taxon>
        <taxon>Clostridia</taxon>
        <taxon>Lachnospirales</taxon>
        <taxon>Lachnospiraceae</taxon>
        <taxon>Robinsoniella</taxon>
    </lineage>
</organism>
<dbReference type="EMBL" id="QGQD01000092">
    <property type="protein sequence ID" value="TLC98531.1"/>
    <property type="molecule type" value="Genomic_DNA"/>
</dbReference>
<evidence type="ECO:0000259" key="4">
    <source>
        <dbReference type="PROSITE" id="PS01124"/>
    </source>
</evidence>
<dbReference type="Gene3D" id="2.60.120.10">
    <property type="entry name" value="Jelly Rolls"/>
    <property type="match status" value="1"/>
</dbReference>
<dbReference type="AlphaFoldDB" id="A0A4U8Q1F0"/>
<dbReference type="SUPFAM" id="SSF51215">
    <property type="entry name" value="Regulatory protein AraC"/>
    <property type="match status" value="1"/>
</dbReference>
<dbReference type="SMART" id="SM00342">
    <property type="entry name" value="HTH_ARAC"/>
    <property type="match status" value="1"/>
</dbReference>
<dbReference type="PANTHER" id="PTHR43280">
    <property type="entry name" value="ARAC-FAMILY TRANSCRIPTIONAL REGULATOR"/>
    <property type="match status" value="1"/>
</dbReference>
<proteinExistence type="predicted"/>
<dbReference type="SUPFAM" id="SSF46689">
    <property type="entry name" value="Homeodomain-like"/>
    <property type="match status" value="2"/>
</dbReference>
<comment type="caution">
    <text evidence="5">The sequence shown here is derived from an EMBL/GenBank/DDBJ whole genome shotgun (WGS) entry which is preliminary data.</text>
</comment>
<reference evidence="5 6" key="1">
    <citation type="journal article" date="2019" name="Anaerobe">
        <title>Detection of Robinsoniella peoriensis in multiple bone samples of a trauma patient.</title>
        <authorList>
            <person name="Schrottner P."/>
            <person name="Hartwich K."/>
            <person name="Bunk B."/>
            <person name="Schober I."/>
            <person name="Helbig S."/>
            <person name="Rudolph W.W."/>
            <person name="Gunzer F."/>
        </authorList>
    </citation>
    <scope>NUCLEOTIDE SEQUENCE [LARGE SCALE GENOMIC DNA]</scope>
    <source>
        <strain evidence="5 6">DSM 106044</strain>
    </source>
</reference>
<name>A0A4U8Q1F0_9FIRM</name>
<dbReference type="PANTHER" id="PTHR43280:SF2">
    <property type="entry name" value="HTH-TYPE TRANSCRIPTIONAL REGULATOR EXSA"/>
    <property type="match status" value="1"/>
</dbReference>
<dbReference type="Pfam" id="PF02311">
    <property type="entry name" value="AraC_binding"/>
    <property type="match status" value="1"/>
</dbReference>
<dbReference type="InterPro" id="IPR014710">
    <property type="entry name" value="RmlC-like_jellyroll"/>
</dbReference>
<dbReference type="GO" id="GO:0043565">
    <property type="term" value="F:sequence-specific DNA binding"/>
    <property type="evidence" value="ECO:0007669"/>
    <property type="project" value="InterPro"/>
</dbReference>
<keyword evidence="3" id="KW-0804">Transcription</keyword>
<protein>
    <submittedName>
        <fullName evidence="5">Melibiose operon regulatory protein</fullName>
    </submittedName>
</protein>
<dbReference type="STRING" id="180332.GCA_000797495_00117"/>
<gene>
    <name evidence="5" type="primary">melR_20</name>
    <name evidence="5" type="ORF">DSM106044_04641</name>
</gene>
<accession>A0A4U8Q1F0</accession>
<dbReference type="Pfam" id="PF12833">
    <property type="entry name" value="HTH_18"/>
    <property type="match status" value="1"/>
</dbReference>
<dbReference type="InterPro" id="IPR037923">
    <property type="entry name" value="HTH-like"/>
</dbReference>
<dbReference type="OrthoDB" id="9803764at2"/>
<sequence length="310" mass="36956">MDQEYEFVEHNFLNDIKIFIVELSHRKPHFHKEFEICMVLSGMVEVFCNKQTYLFSDGSVFLFNPRRPHELHTSKGSAVILSLQISSGFCARFYPDIYNLEFDSVDIGKYFSQKIKYMVQREIEECAYLYFLRNANYEFKCMSLLCDIFYRLLYYCPYHRITELERRSRNAHLERLSRITKFIDENYTSKILLSDLVEEEGLSLSYLSHFFKDNFNMSFQEYVTLLRFEKARYLIAQTDLSLTDICVTCGFSDYRYLSQIFVKKTGMTPKEFRKTGKVRIIYNEAEEKEAATAQMFLGEAECLRLLEKRM</sequence>